<proteinExistence type="predicted"/>
<reference evidence="4 5" key="1">
    <citation type="journal article" date="2024" name="Proc. Natl. Acad. Sci. U.S.A.">
        <title>The genetic regulatory architecture and epigenomic basis for age-related changes in rattlesnake venom.</title>
        <authorList>
            <person name="Hogan M.P."/>
            <person name="Holding M.L."/>
            <person name="Nystrom G.S."/>
            <person name="Colston T.J."/>
            <person name="Bartlett D.A."/>
            <person name="Mason A.J."/>
            <person name="Ellsworth S.A."/>
            <person name="Rautsaw R.M."/>
            <person name="Lawrence K.C."/>
            <person name="Strickland J.L."/>
            <person name="He B."/>
            <person name="Fraser P."/>
            <person name="Margres M.J."/>
            <person name="Gilbert D.M."/>
            <person name="Gibbs H.L."/>
            <person name="Parkinson C.L."/>
            <person name="Rokyta D.R."/>
        </authorList>
    </citation>
    <scope>NUCLEOTIDE SEQUENCE [LARGE SCALE GENOMIC DNA]</scope>
    <source>
        <strain evidence="4">DRR0105</strain>
    </source>
</reference>
<organism evidence="4 5">
    <name type="scientific">Crotalus adamanteus</name>
    <name type="common">Eastern diamondback rattlesnake</name>
    <dbReference type="NCBI Taxonomy" id="8729"/>
    <lineage>
        <taxon>Eukaryota</taxon>
        <taxon>Metazoa</taxon>
        <taxon>Chordata</taxon>
        <taxon>Craniata</taxon>
        <taxon>Vertebrata</taxon>
        <taxon>Euteleostomi</taxon>
        <taxon>Lepidosauria</taxon>
        <taxon>Squamata</taxon>
        <taxon>Bifurcata</taxon>
        <taxon>Unidentata</taxon>
        <taxon>Episquamata</taxon>
        <taxon>Toxicofera</taxon>
        <taxon>Serpentes</taxon>
        <taxon>Colubroidea</taxon>
        <taxon>Viperidae</taxon>
        <taxon>Crotalinae</taxon>
        <taxon>Crotalus</taxon>
    </lineage>
</organism>
<gene>
    <name evidence="4" type="ORF">NXF25_000476</name>
</gene>
<dbReference type="InterPro" id="IPR055408">
    <property type="entry name" value="HEAT_MROH2B-like"/>
</dbReference>
<dbReference type="Pfam" id="PF23210">
    <property type="entry name" value="HEAT_Maestro_2"/>
    <property type="match status" value="1"/>
</dbReference>
<dbReference type="Pfam" id="PF23221">
    <property type="entry name" value="HEAT_MROH2B_1st"/>
    <property type="match status" value="1"/>
</dbReference>
<dbReference type="InterPro" id="IPR011989">
    <property type="entry name" value="ARM-like"/>
</dbReference>
<dbReference type="EMBL" id="JAOTOJ010000001">
    <property type="protein sequence ID" value="KAK9409301.1"/>
    <property type="molecule type" value="Genomic_DNA"/>
</dbReference>
<dbReference type="GO" id="GO:0005737">
    <property type="term" value="C:cytoplasm"/>
    <property type="evidence" value="ECO:0007669"/>
    <property type="project" value="TreeGrafter"/>
</dbReference>
<comment type="caution">
    <text evidence="4">The sequence shown here is derived from an EMBL/GenBank/DDBJ whole genome shotgun (WGS) entry which is preliminary data.</text>
</comment>
<evidence type="ECO:0000313" key="5">
    <source>
        <dbReference type="Proteomes" id="UP001474421"/>
    </source>
</evidence>
<dbReference type="PANTHER" id="PTHR23120:SF22">
    <property type="entry name" value="MAESTRO HEAT-LIKE REPEAT-CONTAINING PROTEIN FAMILY MEMBER 2B"/>
    <property type="match status" value="1"/>
</dbReference>
<accession>A0AAW1C574</accession>
<dbReference type="PANTHER" id="PTHR23120">
    <property type="entry name" value="MAESTRO-RELATED HEAT DOMAIN-CONTAINING"/>
    <property type="match status" value="1"/>
</dbReference>
<evidence type="ECO:0000259" key="3">
    <source>
        <dbReference type="Pfam" id="PF23221"/>
    </source>
</evidence>
<dbReference type="AlphaFoldDB" id="A0AAW1C574"/>
<evidence type="ECO:0000313" key="4">
    <source>
        <dbReference type="EMBL" id="KAK9409301.1"/>
    </source>
</evidence>
<evidence type="ECO:0000256" key="1">
    <source>
        <dbReference type="ARBA" id="ARBA00022737"/>
    </source>
</evidence>
<dbReference type="SUPFAM" id="SSF48371">
    <property type="entry name" value="ARM repeat"/>
    <property type="match status" value="1"/>
</dbReference>
<dbReference type="InterPro" id="IPR045206">
    <property type="entry name" value="Maestro_heat-like_prot"/>
</dbReference>
<protein>
    <submittedName>
        <fullName evidence="4">Maestro heat-like repeat-containing protein family member 2B</fullName>
    </submittedName>
</protein>
<feature type="domain" description="MROH2B-like N-terminal HEAT-repeats" evidence="3">
    <location>
        <begin position="27"/>
        <end position="117"/>
    </location>
</feature>
<evidence type="ECO:0000259" key="2">
    <source>
        <dbReference type="Pfam" id="PF23210"/>
    </source>
</evidence>
<dbReference type="Proteomes" id="UP001474421">
    <property type="component" value="Unassembled WGS sequence"/>
</dbReference>
<dbReference type="InterPro" id="IPR056282">
    <property type="entry name" value="MROH2B-like_N_HEAT"/>
</dbReference>
<keyword evidence="1" id="KW-0677">Repeat</keyword>
<name>A0AAW1C574_CROAD</name>
<dbReference type="Gene3D" id="1.25.10.10">
    <property type="entry name" value="Leucine-rich Repeat Variant"/>
    <property type="match status" value="1"/>
</dbReference>
<sequence length="432" mass="49616">MFITDPPFDLKIRKEIYDYIYSYLECLQNAEQAAQDISMMVGKVNVKLAINILAQEMVNEEVPLKISVQASMILLALANSHFNDVMYELQRNMKTGMLPHHMVLTTLGNLASHYVMETFCTAINFYYKNWKMCSFPRETEAHLCAPVIPIYQCLVSDWMNDEETKVKEASVKAQWPMLGVLVRRTEQQDEIIQNIPKVLMDSRVLDSFYIAKSCYEHREICKDHRSILMDAFGHLVSCCPVDAQDFLQTQMKDAAEDIRVGFLNNLKMIVSHDEIYEARNRKRPVVEAVKCLLDDHSEMVRKATLCFIKELLRSQSVEGCAVWDMVDYIFKQFTMSVSLSGKDPVAIQKEKLKEEHIQDMCVDVLEHVNASAEGMSKALWPKLLVFVVPAPYTRTLIPLCRCLKELAILQPDELTLFLGSCKGGWWMALDLN</sequence>
<dbReference type="InterPro" id="IPR016024">
    <property type="entry name" value="ARM-type_fold"/>
</dbReference>
<feature type="domain" description="MROH2B-like HEAT-repeats" evidence="2">
    <location>
        <begin position="222"/>
        <end position="408"/>
    </location>
</feature>
<keyword evidence="5" id="KW-1185">Reference proteome</keyword>